<name>A0A239BM22_9ACTN</name>
<evidence type="ECO:0000259" key="1">
    <source>
        <dbReference type="Pfam" id="PF12172"/>
    </source>
</evidence>
<protein>
    <recommendedName>
        <fullName evidence="1">ChsH2 rubredoxin-like zinc ribbon domain-containing protein</fullName>
    </recommendedName>
</protein>
<dbReference type="Proteomes" id="UP000198280">
    <property type="component" value="Unassembled WGS sequence"/>
</dbReference>
<feature type="domain" description="ChsH2 rubredoxin-like zinc ribbon" evidence="1">
    <location>
        <begin position="18"/>
        <end position="48"/>
    </location>
</feature>
<gene>
    <name evidence="2" type="ORF">SAMN05216252_1034</name>
</gene>
<dbReference type="InterPro" id="IPR012340">
    <property type="entry name" value="NA-bd_OB-fold"/>
</dbReference>
<dbReference type="Pfam" id="PF12172">
    <property type="entry name" value="zf-ChsH2"/>
    <property type="match status" value="1"/>
</dbReference>
<dbReference type="EMBL" id="FZOF01000003">
    <property type="protein sequence ID" value="SNS08113.1"/>
    <property type="molecule type" value="Genomic_DNA"/>
</dbReference>
<dbReference type="InterPro" id="IPR022002">
    <property type="entry name" value="ChsH2_Znr"/>
</dbReference>
<reference evidence="2 3" key="1">
    <citation type="submission" date="2017-06" db="EMBL/GenBank/DDBJ databases">
        <authorList>
            <person name="Kim H.J."/>
            <person name="Triplett B.A."/>
        </authorList>
    </citation>
    <scope>NUCLEOTIDE SEQUENCE [LARGE SCALE GENOMIC DNA]</scope>
    <source>
        <strain evidence="2 3">CGMCC 4.1858</strain>
    </source>
</reference>
<sequence length="121" mass="13069">MVSAMDDRTLDAHHESVDGGLLLQRCRWCGNTAFQRLLCPTCASTELDEVLSDGTGVIVRSMRDTSVVDLSEGFSVRGRIVGALPMHVRSGARVRVARTAVADTGELVFELCEPPATAHGW</sequence>
<accession>A0A239BM22</accession>
<organism evidence="2 3">
    <name type="scientific">Actinacidiphila glaucinigra</name>
    <dbReference type="NCBI Taxonomy" id="235986"/>
    <lineage>
        <taxon>Bacteria</taxon>
        <taxon>Bacillati</taxon>
        <taxon>Actinomycetota</taxon>
        <taxon>Actinomycetes</taxon>
        <taxon>Kitasatosporales</taxon>
        <taxon>Streptomycetaceae</taxon>
        <taxon>Actinacidiphila</taxon>
    </lineage>
</organism>
<evidence type="ECO:0000313" key="2">
    <source>
        <dbReference type="EMBL" id="SNS08113.1"/>
    </source>
</evidence>
<evidence type="ECO:0000313" key="3">
    <source>
        <dbReference type="Proteomes" id="UP000198280"/>
    </source>
</evidence>
<dbReference type="SUPFAM" id="SSF50249">
    <property type="entry name" value="Nucleic acid-binding proteins"/>
    <property type="match status" value="1"/>
</dbReference>
<proteinExistence type="predicted"/>
<keyword evidence="3" id="KW-1185">Reference proteome</keyword>
<dbReference type="AlphaFoldDB" id="A0A239BM22"/>